<dbReference type="SUPFAM" id="SSF160904">
    <property type="entry name" value="Jann2411-like"/>
    <property type="match status" value="1"/>
</dbReference>
<comment type="caution">
    <text evidence="2">The sequence shown here is derived from an EMBL/GenBank/DDBJ whole genome shotgun (WGS) entry which is preliminary data.</text>
</comment>
<gene>
    <name evidence="2" type="ORF">BKA15_003823</name>
</gene>
<feature type="domain" description="Zinc finger CGNR" evidence="1">
    <location>
        <begin position="136"/>
        <end position="179"/>
    </location>
</feature>
<dbReference type="PANTHER" id="PTHR35525:SF3">
    <property type="entry name" value="BLL6575 PROTEIN"/>
    <property type="match status" value="1"/>
</dbReference>
<dbReference type="InterPro" id="IPR010852">
    <property type="entry name" value="ABATE"/>
</dbReference>
<organism evidence="2 3">
    <name type="scientific">Microlunatus parietis</name>
    <dbReference type="NCBI Taxonomy" id="682979"/>
    <lineage>
        <taxon>Bacteria</taxon>
        <taxon>Bacillati</taxon>
        <taxon>Actinomycetota</taxon>
        <taxon>Actinomycetes</taxon>
        <taxon>Propionibacteriales</taxon>
        <taxon>Propionibacteriaceae</taxon>
        <taxon>Microlunatus</taxon>
    </lineage>
</organism>
<dbReference type="Proteomes" id="UP000569914">
    <property type="component" value="Unassembled WGS sequence"/>
</dbReference>
<proteinExistence type="predicted"/>
<dbReference type="Gene3D" id="1.10.3300.10">
    <property type="entry name" value="Jann2411-like domain"/>
    <property type="match status" value="1"/>
</dbReference>
<reference evidence="2 3" key="1">
    <citation type="submission" date="2020-07" db="EMBL/GenBank/DDBJ databases">
        <title>Sequencing the genomes of 1000 actinobacteria strains.</title>
        <authorList>
            <person name="Klenk H.-P."/>
        </authorList>
    </citation>
    <scope>NUCLEOTIDE SEQUENCE [LARGE SCALE GENOMIC DNA]</scope>
    <source>
        <strain evidence="2 3">DSM 22083</strain>
    </source>
</reference>
<evidence type="ECO:0000259" key="1">
    <source>
        <dbReference type="Pfam" id="PF11706"/>
    </source>
</evidence>
<dbReference type="AlphaFoldDB" id="A0A7Y9LA53"/>
<dbReference type="InterPro" id="IPR023286">
    <property type="entry name" value="ABATE_dom_sf"/>
</dbReference>
<keyword evidence="3" id="KW-1185">Reference proteome</keyword>
<protein>
    <submittedName>
        <fullName evidence="2">Putative RNA-binding Zn ribbon-like protein</fullName>
    </submittedName>
</protein>
<name>A0A7Y9LA53_9ACTN</name>
<evidence type="ECO:0000313" key="2">
    <source>
        <dbReference type="EMBL" id="NYE72494.1"/>
    </source>
</evidence>
<dbReference type="Pfam" id="PF11706">
    <property type="entry name" value="zf-CGNR"/>
    <property type="match status" value="1"/>
</dbReference>
<dbReference type="RefSeq" id="WP_179753331.1">
    <property type="nucleotide sequence ID" value="NZ_JACCBU010000001.1"/>
</dbReference>
<dbReference type="InterPro" id="IPR021005">
    <property type="entry name" value="Znf_CGNR"/>
</dbReference>
<dbReference type="Pfam" id="PF07336">
    <property type="entry name" value="ABATE"/>
    <property type="match status" value="1"/>
</dbReference>
<sequence>MIFAHDTEAVLRAAVWLVNSLSPTDGDRLTERAQLDEFLTNERYSGDILGTAEELRQVRALRPRLRRFWDVDDRDQAADLVNELLAECDARPYLIRHDELDWHLHLTRNDQPLEQRIAAETAMAFLDLIRTDEWSRLKRCAATDCSDVLIDLSRNRSKRFCDTGNCANRMHVTAYRARQRGLE</sequence>
<accession>A0A7Y9LA53</accession>
<dbReference type="EMBL" id="JACCBU010000001">
    <property type="protein sequence ID" value="NYE72494.1"/>
    <property type="molecule type" value="Genomic_DNA"/>
</dbReference>
<dbReference type="PANTHER" id="PTHR35525">
    <property type="entry name" value="BLL6575 PROTEIN"/>
    <property type="match status" value="1"/>
</dbReference>
<evidence type="ECO:0000313" key="3">
    <source>
        <dbReference type="Proteomes" id="UP000569914"/>
    </source>
</evidence>